<accession>A0ACB7XVU0</accession>
<evidence type="ECO:0000313" key="2">
    <source>
        <dbReference type="Proteomes" id="UP000828048"/>
    </source>
</evidence>
<comment type="caution">
    <text evidence="1">The sequence shown here is derived from an EMBL/GenBank/DDBJ whole genome shotgun (WGS) entry which is preliminary data.</text>
</comment>
<reference evidence="1 2" key="1">
    <citation type="journal article" date="2021" name="Hortic Res">
        <title>High-quality reference genome and annotation aids understanding of berry development for evergreen blueberry (Vaccinium darrowii).</title>
        <authorList>
            <person name="Yu J."/>
            <person name="Hulse-Kemp A.M."/>
            <person name="Babiker E."/>
            <person name="Staton M."/>
        </authorList>
    </citation>
    <scope>NUCLEOTIDE SEQUENCE [LARGE SCALE GENOMIC DNA]</scope>
    <source>
        <strain evidence="2">cv. NJ 8807/NJ 8810</strain>
        <tissue evidence="1">Young leaf</tissue>
    </source>
</reference>
<keyword evidence="2" id="KW-1185">Reference proteome</keyword>
<protein>
    <submittedName>
        <fullName evidence="1">Uncharacterized protein</fullName>
    </submittedName>
</protein>
<dbReference type="EMBL" id="CM037155">
    <property type="protein sequence ID" value="KAH7845394.1"/>
    <property type="molecule type" value="Genomic_DNA"/>
</dbReference>
<sequence length="183" mass="20259">MKKGSLFCALRFDVAASEIGWTKRVNIVKAMTHALSYLHHDCTLPIVHRDISSNNILLDSQLEAFVADFGIVSLLNPDSSTPTVIACTYGYIALELAYTMVVTEKCDVYSFRVVALETIIGRHPGDLLSSLESPPSENKMIVEVLDPRIPLPTNPVVARYIVLVATMAFACLHLEPRSRPTMR</sequence>
<organism evidence="1 2">
    <name type="scientific">Vaccinium darrowii</name>
    <dbReference type="NCBI Taxonomy" id="229202"/>
    <lineage>
        <taxon>Eukaryota</taxon>
        <taxon>Viridiplantae</taxon>
        <taxon>Streptophyta</taxon>
        <taxon>Embryophyta</taxon>
        <taxon>Tracheophyta</taxon>
        <taxon>Spermatophyta</taxon>
        <taxon>Magnoliopsida</taxon>
        <taxon>eudicotyledons</taxon>
        <taxon>Gunneridae</taxon>
        <taxon>Pentapetalae</taxon>
        <taxon>asterids</taxon>
        <taxon>Ericales</taxon>
        <taxon>Ericaceae</taxon>
        <taxon>Vaccinioideae</taxon>
        <taxon>Vaccinieae</taxon>
        <taxon>Vaccinium</taxon>
    </lineage>
</organism>
<name>A0ACB7XVU0_9ERIC</name>
<evidence type="ECO:0000313" key="1">
    <source>
        <dbReference type="EMBL" id="KAH7845394.1"/>
    </source>
</evidence>
<gene>
    <name evidence="1" type="ORF">Vadar_001473</name>
</gene>
<dbReference type="Proteomes" id="UP000828048">
    <property type="component" value="Chromosome 5"/>
</dbReference>
<proteinExistence type="predicted"/>